<dbReference type="EMBL" id="JALBGC010000002">
    <property type="protein sequence ID" value="MCI1187607.1"/>
    <property type="molecule type" value="Genomic_DNA"/>
</dbReference>
<protein>
    <submittedName>
        <fullName evidence="2">DUF2809 domain-containing protein</fullName>
    </submittedName>
</protein>
<name>A0A9X1VGA6_9BACT</name>
<keyword evidence="1" id="KW-0812">Transmembrane</keyword>
<keyword evidence="3" id="KW-1185">Reference proteome</keyword>
<comment type="caution">
    <text evidence="2">The sequence shown here is derived from an EMBL/GenBank/DDBJ whole genome shotgun (WGS) entry which is preliminary data.</text>
</comment>
<evidence type="ECO:0000313" key="2">
    <source>
        <dbReference type="EMBL" id="MCI1187607.1"/>
    </source>
</evidence>
<gene>
    <name evidence="2" type="ORF">MON38_09260</name>
</gene>
<proteinExistence type="predicted"/>
<evidence type="ECO:0000313" key="3">
    <source>
        <dbReference type="Proteomes" id="UP001139193"/>
    </source>
</evidence>
<dbReference type="Pfam" id="PF10990">
    <property type="entry name" value="DUF2809"/>
    <property type="match status" value="1"/>
</dbReference>
<reference evidence="2" key="1">
    <citation type="submission" date="2022-03" db="EMBL/GenBank/DDBJ databases">
        <title>Bacterial whole genome sequence for Hymenobacter sp. DH14.</title>
        <authorList>
            <person name="Le V."/>
        </authorList>
    </citation>
    <scope>NUCLEOTIDE SEQUENCE</scope>
    <source>
        <strain evidence="2">DH14</strain>
    </source>
</reference>
<evidence type="ECO:0000256" key="1">
    <source>
        <dbReference type="SAM" id="Phobius"/>
    </source>
</evidence>
<dbReference type="Proteomes" id="UP001139193">
    <property type="component" value="Unassembled WGS sequence"/>
</dbReference>
<organism evidence="2 3">
    <name type="scientific">Hymenobacter cyanobacteriorum</name>
    <dbReference type="NCBI Taxonomy" id="2926463"/>
    <lineage>
        <taxon>Bacteria</taxon>
        <taxon>Pseudomonadati</taxon>
        <taxon>Bacteroidota</taxon>
        <taxon>Cytophagia</taxon>
        <taxon>Cytophagales</taxon>
        <taxon>Hymenobacteraceae</taxon>
        <taxon>Hymenobacter</taxon>
    </lineage>
</organism>
<dbReference type="InterPro" id="IPR021257">
    <property type="entry name" value="DUF2809"/>
</dbReference>
<keyword evidence="1" id="KW-1133">Transmembrane helix</keyword>
<dbReference type="AlphaFoldDB" id="A0A9X1VGA6"/>
<feature type="transmembrane region" description="Helical" evidence="1">
    <location>
        <begin position="59"/>
        <end position="83"/>
    </location>
</feature>
<feature type="transmembrane region" description="Helical" evidence="1">
    <location>
        <begin position="103"/>
        <end position="120"/>
    </location>
</feature>
<sequence>MFRLHKTYLLAATLLLLLEIYIAGAVHDAIIRPYAGDLLAVIFLFCFASSFLTAPPRRVLLAVLGIAYLLEGLQYVHLLALLGLEHSRLARLVLGSRFAWGDMLAYSLGAVFLLAVAALHRRLRPPVA</sequence>
<feature type="transmembrane region" description="Helical" evidence="1">
    <location>
        <begin position="35"/>
        <end position="52"/>
    </location>
</feature>
<accession>A0A9X1VGA6</accession>
<keyword evidence="1" id="KW-0472">Membrane</keyword>
<dbReference type="RefSeq" id="WP_241935871.1">
    <property type="nucleotide sequence ID" value="NZ_JALBGC010000002.1"/>
</dbReference>